<dbReference type="EC" id="2.9.1.1" evidence="8"/>
<dbReference type="GO" id="GO:0004125">
    <property type="term" value="F:L-seryl-tRNA(Sec) selenium transferase activity"/>
    <property type="evidence" value="ECO:0007669"/>
    <property type="project" value="UniProtKB-UniRule"/>
</dbReference>
<dbReference type="Pfam" id="PF03841">
    <property type="entry name" value="SelA"/>
    <property type="match status" value="1"/>
</dbReference>
<keyword evidence="5 8" id="KW-0648">Protein biosynthesis</keyword>
<reference evidence="12" key="1">
    <citation type="submission" date="2022-01" db="EMBL/GenBank/DDBJ databases">
        <title>Corynebacterium sp. nov isolated from isolated from the feces of the greater white-fronted geese (Anser albifrons) at Poyang Lake, PR China.</title>
        <authorList>
            <person name="Liu Q."/>
        </authorList>
    </citation>
    <scope>NUCLEOTIDE SEQUENCE</scope>
    <source>
        <strain evidence="12">JCM 32435</strain>
    </source>
</reference>
<comment type="caution">
    <text evidence="12">The sequence shown here is derived from an EMBL/GenBank/DDBJ whole genome shotgun (WGS) entry which is preliminary data.</text>
</comment>
<dbReference type="InterPro" id="IPR004534">
    <property type="entry name" value="SelA_trans"/>
</dbReference>
<evidence type="ECO:0000256" key="9">
    <source>
        <dbReference type="PIRSR" id="PIRSR618319-50"/>
    </source>
</evidence>
<dbReference type="InterPro" id="IPR015421">
    <property type="entry name" value="PyrdxlP-dep_Trfase_major"/>
</dbReference>
<comment type="function">
    <text evidence="8">Converts seryl-tRNA(Sec) to selenocysteinyl-tRNA(Sec) required for selenoprotein biosynthesis.</text>
</comment>
<keyword evidence="13" id="KW-1185">Reference proteome</keyword>
<evidence type="ECO:0000256" key="8">
    <source>
        <dbReference type="HAMAP-Rule" id="MF_00423"/>
    </source>
</evidence>
<dbReference type="NCBIfam" id="TIGR00474">
    <property type="entry name" value="selA"/>
    <property type="match status" value="1"/>
</dbReference>
<dbReference type="PANTHER" id="PTHR32328:SF0">
    <property type="entry name" value="L-SERYL-TRNA(SEC) SELENIUM TRANSFERASE"/>
    <property type="match status" value="1"/>
</dbReference>
<keyword evidence="6 8" id="KW-0711">Selenium</keyword>
<dbReference type="GO" id="GO:0001717">
    <property type="term" value="P:conversion of seryl-tRNAsec to selenocys-tRNAsec"/>
    <property type="evidence" value="ECO:0007669"/>
    <property type="project" value="UniProtKB-UniRule"/>
</dbReference>
<dbReference type="Gene3D" id="3.40.640.10">
    <property type="entry name" value="Type I PLP-dependent aspartate aminotransferase-like (Major domain)"/>
    <property type="match status" value="1"/>
</dbReference>
<dbReference type="PANTHER" id="PTHR32328">
    <property type="entry name" value="L-SERYL-TRNA(SEC) SELENIUM TRANSFERASE"/>
    <property type="match status" value="1"/>
</dbReference>
<evidence type="ECO:0000256" key="3">
    <source>
        <dbReference type="ARBA" id="ARBA00022679"/>
    </source>
</evidence>
<dbReference type="RefSeq" id="WP_236118681.1">
    <property type="nucleotide sequence ID" value="NZ_JAKGSI010000003.1"/>
</dbReference>
<keyword evidence="3 8" id="KW-0808">Transferase</keyword>
<evidence type="ECO:0000256" key="10">
    <source>
        <dbReference type="SAM" id="MobiDB-lite"/>
    </source>
</evidence>
<evidence type="ECO:0000256" key="5">
    <source>
        <dbReference type="ARBA" id="ARBA00022917"/>
    </source>
</evidence>
<comment type="catalytic activity">
    <reaction evidence="8">
        <text>L-seryl-tRNA(Sec) + selenophosphate + H(+) = L-selenocysteinyl-tRNA(Sec) + phosphate</text>
        <dbReference type="Rhea" id="RHEA:22728"/>
        <dbReference type="Rhea" id="RHEA-COMP:9742"/>
        <dbReference type="Rhea" id="RHEA-COMP:9743"/>
        <dbReference type="ChEBI" id="CHEBI:15378"/>
        <dbReference type="ChEBI" id="CHEBI:16144"/>
        <dbReference type="ChEBI" id="CHEBI:43474"/>
        <dbReference type="ChEBI" id="CHEBI:78533"/>
        <dbReference type="ChEBI" id="CHEBI:78573"/>
        <dbReference type="EC" id="2.9.1.1"/>
    </reaction>
</comment>
<dbReference type="GO" id="GO:0001514">
    <property type="term" value="P:selenocysteine incorporation"/>
    <property type="evidence" value="ECO:0007669"/>
    <property type="project" value="UniProtKB-UniRule"/>
</dbReference>
<evidence type="ECO:0000256" key="4">
    <source>
        <dbReference type="ARBA" id="ARBA00022898"/>
    </source>
</evidence>
<evidence type="ECO:0000256" key="1">
    <source>
        <dbReference type="ARBA" id="ARBA00001933"/>
    </source>
</evidence>
<feature type="region of interest" description="Disordered" evidence="10">
    <location>
        <begin position="457"/>
        <end position="477"/>
    </location>
</feature>
<evidence type="ECO:0000313" key="12">
    <source>
        <dbReference type="EMBL" id="MCF4006870.1"/>
    </source>
</evidence>
<evidence type="ECO:0000256" key="2">
    <source>
        <dbReference type="ARBA" id="ARBA00022490"/>
    </source>
</evidence>
<gene>
    <name evidence="8 12" type="primary">selA</name>
    <name evidence="12" type="ORF">L1O03_06720</name>
</gene>
<dbReference type="EMBL" id="JAKGSI010000003">
    <property type="protein sequence ID" value="MCF4006870.1"/>
    <property type="molecule type" value="Genomic_DNA"/>
</dbReference>
<evidence type="ECO:0000256" key="6">
    <source>
        <dbReference type="ARBA" id="ARBA00023266"/>
    </source>
</evidence>
<dbReference type="InterPro" id="IPR025862">
    <property type="entry name" value="SelA_trans_N_dom"/>
</dbReference>
<feature type="compositionally biased region" description="Basic and acidic residues" evidence="10">
    <location>
        <begin position="466"/>
        <end position="477"/>
    </location>
</feature>
<keyword evidence="2 8" id="KW-0963">Cytoplasm</keyword>
<evidence type="ECO:0000256" key="7">
    <source>
        <dbReference type="ARBA" id="ARBA00044507"/>
    </source>
</evidence>
<evidence type="ECO:0000259" key="11">
    <source>
        <dbReference type="Pfam" id="PF12390"/>
    </source>
</evidence>
<feature type="modified residue" description="N6-(pyridoxal phosphate)lysine" evidence="8 9">
    <location>
        <position position="289"/>
    </location>
</feature>
<comment type="pathway">
    <text evidence="8">Aminoacyl-tRNA biosynthesis; selenocysteinyl-tRNA(Sec) biosynthesis; selenocysteinyl-tRNA(Sec) from L-seryl-tRNA(Sec) (bacterial route): step 1/1.</text>
</comment>
<dbReference type="GO" id="GO:0005737">
    <property type="term" value="C:cytoplasm"/>
    <property type="evidence" value="ECO:0007669"/>
    <property type="project" value="UniProtKB-SubCell"/>
</dbReference>
<comment type="similarity">
    <text evidence="7 8">Belongs to the SelA family.</text>
</comment>
<comment type="subcellular location">
    <subcellularLocation>
        <location evidence="8">Cytoplasm</location>
    </subcellularLocation>
</comment>
<proteinExistence type="inferred from homology"/>
<feature type="domain" description="L-seryl-tRNA selenium transferase N-terminal" evidence="11">
    <location>
        <begin position="8"/>
        <end position="47"/>
    </location>
</feature>
<sequence>MPSGSDPRRHIPRTDALLQHPALVPWLDSVDAVRVRGEIRRAQDRARRGECAPEEVAAEVARSLRHVAEHPSGWRPVINATGVVVHTNLGRAALSEAAQRALVDAAGPVPVEMDMRRGVRSRQRGAEAREALLDACPAAEDALVVNNGAAALLLSTAALAGPGAELIISRGELIEIGAGFRLPELIESTGVRLKEVGSTNRTHARDYEEAIGPKAGAILKVHPSNYRVEGFHTEVGVGELARIAHGRGLPLIMDAGSGLLRPDPLLPGEPDAESVLRAGADIVLASGDKLLGGPQAGIVLGRAEAIRRMARHPLARAVRTNKSTLAALHATLTAPAADVPVYASLHADPEELRSRCERLAASLSGQLREGDPAAGGEVGVEVCEHDGRVGGGGAPGVPLPGWALRLPEWAAAPLRAGTPPVLGRVHQGACLLDLRCVPPAQDAEVLRAVRAVLAGRGRGTGATNPEKGEKEDPSCPS</sequence>
<organism evidence="12 13">
    <name type="scientific">Corynebacterium uropygiale</name>
    <dbReference type="NCBI Taxonomy" id="1775911"/>
    <lineage>
        <taxon>Bacteria</taxon>
        <taxon>Bacillati</taxon>
        <taxon>Actinomycetota</taxon>
        <taxon>Actinomycetes</taxon>
        <taxon>Mycobacteriales</taxon>
        <taxon>Corynebacteriaceae</taxon>
        <taxon>Corynebacterium</taxon>
    </lineage>
</organism>
<dbReference type="InterPro" id="IPR018319">
    <property type="entry name" value="SelA-like"/>
</dbReference>
<dbReference type="InterPro" id="IPR015424">
    <property type="entry name" value="PyrdxlP-dep_Trfase"/>
</dbReference>
<dbReference type="Pfam" id="PF12390">
    <property type="entry name" value="Se-cys_synth_N"/>
    <property type="match status" value="1"/>
</dbReference>
<dbReference type="HAMAP" id="MF_00423">
    <property type="entry name" value="SelA"/>
    <property type="match status" value="1"/>
</dbReference>
<evidence type="ECO:0000313" key="13">
    <source>
        <dbReference type="Proteomes" id="UP001139336"/>
    </source>
</evidence>
<protein>
    <recommendedName>
        <fullName evidence="8">L-seryl-tRNA(Sec) selenium transferase</fullName>
        <ecNumber evidence="8">2.9.1.1</ecNumber>
    </recommendedName>
    <alternativeName>
        <fullName evidence="8">Selenocysteine synthase</fullName>
        <shortName evidence="8">Sec synthase</shortName>
    </alternativeName>
    <alternativeName>
        <fullName evidence="8">Selenocysteinyl-tRNA(Sec) synthase</fullName>
    </alternativeName>
</protein>
<dbReference type="SUPFAM" id="SSF53383">
    <property type="entry name" value="PLP-dependent transferases"/>
    <property type="match status" value="1"/>
</dbReference>
<dbReference type="AlphaFoldDB" id="A0A9X1QTR7"/>
<dbReference type="Gene3D" id="3.90.1150.180">
    <property type="match status" value="1"/>
</dbReference>
<comment type="cofactor">
    <cofactor evidence="1 8 9">
        <name>pyridoxal 5'-phosphate</name>
        <dbReference type="ChEBI" id="CHEBI:597326"/>
    </cofactor>
</comment>
<name>A0A9X1QTR7_9CORY</name>
<keyword evidence="4 8" id="KW-0663">Pyridoxal phosphate</keyword>
<accession>A0A9X1QTR7</accession>
<dbReference type="Proteomes" id="UP001139336">
    <property type="component" value="Unassembled WGS sequence"/>
</dbReference>